<dbReference type="RefSeq" id="XP_013793293.2">
    <property type="nucleotide sequence ID" value="XM_013937839.2"/>
</dbReference>
<dbReference type="InterPro" id="IPR050866">
    <property type="entry name" value="CNG_cation_channel"/>
</dbReference>
<feature type="transmembrane region" description="Helical" evidence="6">
    <location>
        <begin position="155"/>
        <end position="174"/>
    </location>
</feature>
<evidence type="ECO:0000256" key="1">
    <source>
        <dbReference type="ARBA" id="ARBA00004141"/>
    </source>
</evidence>
<keyword evidence="8" id="KW-1185">Reference proteome</keyword>
<dbReference type="GeneID" id="106477249"/>
<feature type="compositionally biased region" description="Polar residues" evidence="5">
    <location>
        <begin position="58"/>
        <end position="74"/>
    </location>
</feature>
<reference evidence="9" key="1">
    <citation type="submission" date="2025-08" db="UniProtKB">
        <authorList>
            <consortium name="RefSeq"/>
        </authorList>
    </citation>
    <scope>IDENTIFICATION</scope>
    <source>
        <tissue evidence="9">Muscle</tissue>
    </source>
</reference>
<organism evidence="8 9">
    <name type="scientific">Limulus polyphemus</name>
    <name type="common">Atlantic horseshoe crab</name>
    <dbReference type="NCBI Taxonomy" id="6850"/>
    <lineage>
        <taxon>Eukaryota</taxon>
        <taxon>Metazoa</taxon>
        <taxon>Ecdysozoa</taxon>
        <taxon>Arthropoda</taxon>
        <taxon>Chelicerata</taxon>
        <taxon>Merostomata</taxon>
        <taxon>Xiphosura</taxon>
        <taxon>Limulidae</taxon>
        <taxon>Limulus</taxon>
    </lineage>
</organism>
<evidence type="ECO:0000256" key="3">
    <source>
        <dbReference type="ARBA" id="ARBA00022989"/>
    </source>
</evidence>
<evidence type="ECO:0000313" key="8">
    <source>
        <dbReference type="Proteomes" id="UP000694941"/>
    </source>
</evidence>
<protein>
    <submittedName>
        <fullName evidence="9">Cyclic nucleotide-gated cation channel alpha-3-like</fullName>
    </submittedName>
</protein>
<keyword evidence="2 6" id="KW-0812">Transmembrane</keyword>
<evidence type="ECO:0000256" key="5">
    <source>
        <dbReference type="SAM" id="MobiDB-lite"/>
    </source>
</evidence>
<evidence type="ECO:0000256" key="6">
    <source>
        <dbReference type="SAM" id="Phobius"/>
    </source>
</evidence>
<feature type="region of interest" description="Disordered" evidence="5">
    <location>
        <begin position="43"/>
        <end position="74"/>
    </location>
</feature>
<feature type="transmembrane region" description="Helical" evidence="6">
    <location>
        <begin position="364"/>
        <end position="386"/>
    </location>
</feature>
<feature type="domain" description="Ion transport" evidence="7">
    <location>
        <begin position="158"/>
        <end position="376"/>
    </location>
</feature>
<keyword evidence="3 6" id="KW-1133">Transmembrane helix</keyword>
<feature type="non-terminal residue" evidence="9">
    <location>
        <position position="387"/>
    </location>
</feature>
<dbReference type="Pfam" id="PF00520">
    <property type="entry name" value="Ion_trans"/>
    <property type="match status" value="1"/>
</dbReference>
<evidence type="ECO:0000313" key="9">
    <source>
        <dbReference type="RefSeq" id="XP_013793293.2"/>
    </source>
</evidence>
<dbReference type="PANTHER" id="PTHR45638">
    <property type="entry name" value="CYCLIC NUCLEOTIDE-GATED CATION CHANNEL SUBUNIT A"/>
    <property type="match status" value="1"/>
</dbReference>
<proteinExistence type="predicted"/>
<dbReference type="PANTHER" id="PTHR45638:SF7">
    <property type="entry name" value="CYCLIC NUCLEOTIDE-GATED ION CHANNEL-LIKE, ISOFORM E"/>
    <property type="match status" value="1"/>
</dbReference>
<accession>A0ABM1C302</accession>
<gene>
    <name evidence="9" type="primary">LOC106477249</name>
</gene>
<dbReference type="Proteomes" id="UP000694941">
    <property type="component" value="Unplaced"/>
</dbReference>
<feature type="non-terminal residue" evidence="9">
    <location>
        <position position="1"/>
    </location>
</feature>
<comment type="subcellular location">
    <subcellularLocation>
        <location evidence="1">Membrane</location>
        <topology evidence="1">Multi-pass membrane protein</topology>
    </subcellularLocation>
</comment>
<name>A0ABM1C302_LIMPO</name>
<feature type="transmembrane region" description="Helical" evidence="6">
    <location>
        <begin position="289"/>
        <end position="310"/>
    </location>
</feature>
<dbReference type="Gene3D" id="1.10.287.70">
    <property type="match status" value="1"/>
</dbReference>
<evidence type="ECO:0000259" key="7">
    <source>
        <dbReference type="Pfam" id="PF00520"/>
    </source>
</evidence>
<evidence type="ECO:0000256" key="4">
    <source>
        <dbReference type="ARBA" id="ARBA00023136"/>
    </source>
</evidence>
<dbReference type="InterPro" id="IPR005821">
    <property type="entry name" value="Ion_trans_dom"/>
</dbReference>
<evidence type="ECO:0000256" key="2">
    <source>
        <dbReference type="ARBA" id="ARBA00022692"/>
    </source>
</evidence>
<keyword evidence="4 6" id="KW-0472">Membrane</keyword>
<sequence>PGEGKHLTFSTPVAAMMVDGSPRRASGVQVEVVSKCNENLVESLKPSGSQEAAEGRKTTASPKEGSNTRNVTSRSRWLKLRTTVQLSGAITHSQKKPPLKREDSFLKRFSTRQFPDSVSGDGSASYNYDTQFERWKGLQCLRVLLHVINPDENLLFGWLWLLTGCVLYNAWTLIVRQAFPELHQAAASFWFTADGFSDLVYLIDIAVQFRTGYLEQGLMVVDAKKLALHYVRCRHFLMDLAALVPLDLLQLHVGTIPLLRFPRFSKVYRSYRFYYMVESRTIYPNLWRVVNLIHILLLLAHWFGCFYYMLSEFEGFQGEWVYPKPEGDYATLTRKYLGSVYWSTLTLTTIGDLATPASNLHYTFINLGMVFSVLLLVTPSLISAWCL</sequence>
<dbReference type="SUPFAM" id="SSF81324">
    <property type="entry name" value="Voltage-gated potassium channels"/>
    <property type="match status" value="1"/>
</dbReference>